<feature type="domain" description="DALR anticodon binding" evidence="12">
    <location>
        <begin position="464"/>
        <end position="583"/>
    </location>
</feature>
<dbReference type="EC" id="6.1.1.19" evidence="4"/>
<keyword evidence="8" id="KW-0067">ATP-binding</keyword>
<feature type="domain" description="Arginyl tRNA synthetase N-terminal" evidence="13">
    <location>
        <begin position="3"/>
        <end position="90"/>
    </location>
</feature>
<evidence type="ECO:0000256" key="4">
    <source>
        <dbReference type="ARBA" id="ARBA00012837"/>
    </source>
</evidence>
<evidence type="ECO:0000256" key="11">
    <source>
        <dbReference type="ARBA" id="ARBA00049339"/>
    </source>
</evidence>
<dbReference type="Pfam" id="PF00750">
    <property type="entry name" value="tRNA-synt_1d"/>
    <property type="match status" value="2"/>
</dbReference>
<keyword evidence="9" id="KW-0648">Protein biosynthesis</keyword>
<dbReference type="SMART" id="SM00836">
    <property type="entry name" value="DALR_1"/>
    <property type="match status" value="1"/>
</dbReference>
<dbReference type="PRINTS" id="PR01038">
    <property type="entry name" value="TRNASYNTHARG"/>
</dbReference>
<dbReference type="FunFam" id="1.10.730.10:FF:000008">
    <property type="entry name" value="Arginine--tRNA ligase"/>
    <property type="match status" value="1"/>
</dbReference>
<keyword evidence="7" id="KW-0547">Nucleotide-binding</keyword>
<dbReference type="Gene3D" id="3.30.1360.70">
    <property type="entry name" value="Arginyl tRNA synthetase N-terminal domain"/>
    <property type="match status" value="1"/>
</dbReference>
<comment type="subunit">
    <text evidence="3">Monomer.</text>
</comment>
<evidence type="ECO:0000256" key="2">
    <source>
        <dbReference type="ARBA" id="ARBA00005594"/>
    </source>
</evidence>
<dbReference type="InterPro" id="IPR005148">
    <property type="entry name" value="Arg-tRNA-synth_N"/>
</dbReference>
<keyword evidence="5" id="KW-0963">Cytoplasm</keyword>
<evidence type="ECO:0000256" key="7">
    <source>
        <dbReference type="ARBA" id="ARBA00022741"/>
    </source>
</evidence>
<dbReference type="Gene3D" id="1.10.730.10">
    <property type="entry name" value="Isoleucyl-tRNA Synthetase, Domain 1"/>
    <property type="match status" value="1"/>
</dbReference>
<keyword evidence="6 14" id="KW-0436">Ligase</keyword>
<evidence type="ECO:0000313" key="14">
    <source>
        <dbReference type="EMBL" id="SFV65272.1"/>
    </source>
</evidence>
<dbReference type="PANTHER" id="PTHR11956:SF5">
    <property type="entry name" value="ARGININE--TRNA LIGASE, CYTOPLASMIC"/>
    <property type="match status" value="1"/>
</dbReference>
<dbReference type="PANTHER" id="PTHR11956">
    <property type="entry name" value="ARGINYL-TRNA SYNTHETASE"/>
    <property type="match status" value="1"/>
</dbReference>
<dbReference type="Pfam" id="PF03485">
    <property type="entry name" value="Arg_tRNA_synt_N"/>
    <property type="match status" value="1"/>
</dbReference>
<protein>
    <recommendedName>
        <fullName evidence="4">arginine--tRNA ligase</fullName>
        <ecNumber evidence="4">6.1.1.19</ecNumber>
    </recommendedName>
</protein>
<evidence type="ECO:0000259" key="13">
    <source>
        <dbReference type="SMART" id="SM01016"/>
    </source>
</evidence>
<evidence type="ECO:0000256" key="10">
    <source>
        <dbReference type="ARBA" id="ARBA00023146"/>
    </source>
</evidence>
<dbReference type="HAMAP" id="MF_00123">
    <property type="entry name" value="Arg_tRNA_synth"/>
    <property type="match status" value="1"/>
</dbReference>
<sequence length="583" mass="66541">MKEKIQSLILESLKQLLNQEVITQLPNDIKIEHTKDKSHGDYATNIAMVLCKQAKTNPQNLAKQIIANISDNNAIEKINIAGAGFINFFINEVANNSIIEKILEEGDKFGQSNIGNGQKVLLEFVSANPTGPLHVGHGRGAALGASLSNLLREVGFVVDNEYYVNDAGRQMDILTISIWLRYLMLFGIDIDFPSNGYKGSYIIDIANKIKQNFSDTLVINKQIIYNKVSPDDYEGGDKEKHIDDLISQAKSLLSLSDYQTIFETGLDFVLNNIKNDLYEFGVEFEQYFSESSLAENGLNKKTTNLLKDKNTLYEKNGAIWFKTTDYDDEKDRVVIRDNGEHTYFASDIAYHYEKFNRGYDKIINIWGADHHGYIPRVKASIKALGFDENKLEILLVQFATLYRGKVKVPMSTRSGSFVTLRELREEVGNDATRFFYILRKSEQHMDFDLELAKSQTNDNPVFYIQYAHARICRVFQNAQEKDLITTLTKIDLSLLNSKEELALIKTLNRYCEVIEKSAIYYEPHTLAYYLKQLATDFHSYYNASTFLDEDENIRHSRLSLIKATKQVIKNGLNLLGVRAPDYM</sequence>
<dbReference type="SMART" id="SM01016">
    <property type="entry name" value="Arg_tRNA_synt_N"/>
    <property type="match status" value="1"/>
</dbReference>
<evidence type="ECO:0000259" key="12">
    <source>
        <dbReference type="SMART" id="SM00836"/>
    </source>
</evidence>
<dbReference type="InterPro" id="IPR014729">
    <property type="entry name" value="Rossmann-like_a/b/a_fold"/>
</dbReference>
<dbReference type="InterPro" id="IPR001278">
    <property type="entry name" value="Arg-tRNA-ligase"/>
</dbReference>
<dbReference type="FunFam" id="3.30.1360.70:FF:000003">
    <property type="entry name" value="Arginine--tRNA ligase"/>
    <property type="match status" value="1"/>
</dbReference>
<dbReference type="SUPFAM" id="SSF52374">
    <property type="entry name" value="Nucleotidylyl transferase"/>
    <property type="match status" value="1"/>
</dbReference>
<evidence type="ECO:0000256" key="3">
    <source>
        <dbReference type="ARBA" id="ARBA00011245"/>
    </source>
</evidence>
<accession>A0A1W1CHT9</accession>
<evidence type="ECO:0000256" key="5">
    <source>
        <dbReference type="ARBA" id="ARBA00022490"/>
    </source>
</evidence>
<dbReference type="SUPFAM" id="SSF55190">
    <property type="entry name" value="Arginyl-tRNA synthetase (ArgRS), N-terminal 'additional' domain"/>
    <property type="match status" value="1"/>
</dbReference>
<keyword evidence="10 14" id="KW-0030">Aminoacyl-tRNA synthetase</keyword>
<dbReference type="GO" id="GO:0004814">
    <property type="term" value="F:arginine-tRNA ligase activity"/>
    <property type="evidence" value="ECO:0007669"/>
    <property type="project" value="UniProtKB-EC"/>
</dbReference>
<dbReference type="GO" id="GO:0005524">
    <property type="term" value="F:ATP binding"/>
    <property type="evidence" value="ECO:0007669"/>
    <property type="project" value="UniProtKB-KW"/>
</dbReference>
<dbReference type="PROSITE" id="PS00178">
    <property type="entry name" value="AA_TRNA_LIGASE_I"/>
    <property type="match status" value="1"/>
</dbReference>
<dbReference type="EMBL" id="FPHJ01000047">
    <property type="protein sequence ID" value="SFV65272.1"/>
    <property type="molecule type" value="Genomic_DNA"/>
</dbReference>
<dbReference type="FunFam" id="3.40.50.620:FF:000062">
    <property type="entry name" value="Arginine--tRNA ligase"/>
    <property type="match status" value="1"/>
</dbReference>
<dbReference type="InterPro" id="IPR008909">
    <property type="entry name" value="DALR_anticod-bd"/>
</dbReference>
<name>A0A1W1CHT9_9ZZZZ</name>
<dbReference type="CDD" id="cd00671">
    <property type="entry name" value="ArgRS_core"/>
    <property type="match status" value="1"/>
</dbReference>
<dbReference type="InterPro" id="IPR036695">
    <property type="entry name" value="Arg-tRNA-synth_N_sf"/>
</dbReference>
<dbReference type="InterPro" id="IPR001412">
    <property type="entry name" value="aa-tRNA-synth_I_CS"/>
</dbReference>
<comment type="catalytic activity">
    <reaction evidence="11">
        <text>tRNA(Arg) + L-arginine + ATP = L-arginyl-tRNA(Arg) + AMP + diphosphate</text>
        <dbReference type="Rhea" id="RHEA:20301"/>
        <dbReference type="Rhea" id="RHEA-COMP:9658"/>
        <dbReference type="Rhea" id="RHEA-COMP:9673"/>
        <dbReference type="ChEBI" id="CHEBI:30616"/>
        <dbReference type="ChEBI" id="CHEBI:32682"/>
        <dbReference type="ChEBI" id="CHEBI:33019"/>
        <dbReference type="ChEBI" id="CHEBI:78442"/>
        <dbReference type="ChEBI" id="CHEBI:78513"/>
        <dbReference type="ChEBI" id="CHEBI:456215"/>
        <dbReference type="EC" id="6.1.1.19"/>
    </reaction>
</comment>
<evidence type="ECO:0000256" key="6">
    <source>
        <dbReference type="ARBA" id="ARBA00022598"/>
    </source>
</evidence>
<dbReference type="AlphaFoldDB" id="A0A1W1CHT9"/>
<evidence type="ECO:0000256" key="1">
    <source>
        <dbReference type="ARBA" id="ARBA00004496"/>
    </source>
</evidence>
<organism evidence="14">
    <name type="scientific">hydrothermal vent metagenome</name>
    <dbReference type="NCBI Taxonomy" id="652676"/>
    <lineage>
        <taxon>unclassified sequences</taxon>
        <taxon>metagenomes</taxon>
        <taxon>ecological metagenomes</taxon>
    </lineage>
</organism>
<dbReference type="InterPro" id="IPR009080">
    <property type="entry name" value="tRNAsynth_Ia_anticodon-bd"/>
</dbReference>
<dbReference type="Gene3D" id="3.40.50.620">
    <property type="entry name" value="HUPs"/>
    <property type="match status" value="1"/>
</dbReference>
<evidence type="ECO:0000256" key="8">
    <source>
        <dbReference type="ARBA" id="ARBA00022840"/>
    </source>
</evidence>
<evidence type="ECO:0000256" key="9">
    <source>
        <dbReference type="ARBA" id="ARBA00022917"/>
    </source>
</evidence>
<reference evidence="14" key="1">
    <citation type="submission" date="2016-10" db="EMBL/GenBank/DDBJ databases">
        <authorList>
            <person name="de Groot N.N."/>
        </authorList>
    </citation>
    <scope>NUCLEOTIDE SEQUENCE</scope>
</reference>
<dbReference type="GO" id="GO:0005737">
    <property type="term" value="C:cytoplasm"/>
    <property type="evidence" value="ECO:0007669"/>
    <property type="project" value="UniProtKB-SubCell"/>
</dbReference>
<dbReference type="InterPro" id="IPR035684">
    <property type="entry name" value="ArgRS_core"/>
</dbReference>
<dbReference type="Pfam" id="PF05746">
    <property type="entry name" value="DALR_1"/>
    <property type="match status" value="1"/>
</dbReference>
<proteinExistence type="inferred from homology"/>
<dbReference type="CDD" id="cd07956">
    <property type="entry name" value="Anticodon_Ia_Arg"/>
    <property type="match status" value="1"/>
</dbReference>
<comment type="similarity">
    <text evidence="2">Belongs to the class-I aminoacyl-tRNA synthetase family.</text>
</comment>
<gene>
    <name evidence="14" type="ORF">MNB_SUP05-5-1069</name>
</gene>
<comment type="subcellular location">
    <subcellularLocation>
        <location evidence="1">Cytoplasm</location>
    </subcellularLocation>
</comment>
<dbReference type="GO" id="GO:0006420">
    <property type="term" value="P:arginyl-tRNA aminoacylation"/>
    <property type="evidence" value="ECO:0007669"/>
    <property type="project" value="InterPro"/>
</dbReference>
<dbReference type="SUPFAM" id="SSF47323">
    <property type="entry name" value="Anticodon-binding domain of a subclass of class I aminoacyl-tRNA synthetases"/>
    <property type="match status" value="1"/>
</dbReference>
<dbReference type="NCBIfam" id="TIGR00456">
    <property type="entry name" value="argS"/>
    <property type="match status" value="1"/>
</dbReference>